<reference evidence="12" key="2">
    <citation type="submission" date="2019-10" db="EMBL/GenBank/DDBJ databases">
        <title>A de novo genome assembly of a pear dwarfing rootstock.</title>
        <authorList>
            <person name="Wang F."/>
            <person name="Wang J."/>
            <person name="Li S."/>
            <person name="Zhang Y."/>
            <person name="Fang M."/>
            <person name="Ma L."/>
            <person name="Zhao Y."/>
            <person name="Jiang S."/>
        </authorList>
    </citation>
    <scope>NUCLEOTIDE SEQUENCE [LARGE SCALE GENOMIC DNA]</scope>
</reference>
<feature type="domain" description="Ribosomal protein L9" evidence="9">
    <location>
        <begin position="46"/>
        <end position="82"/>
    </location>
</feature>
<dbReference type="Pfam" id="PF01281">
    <property type="entry name" value="Ribosomal_L9_N"/>
    <property type="match status" value="1"/>
</dbReference>
<dbReference type="InterPro" id="IPR020069">
    <property type="entry name" value="Ribosomal_bL9_C"/>
</dbReference>
<gene>
    <name evidence="11" type="ORF">D8674_032277</name>
</gene>
<dbReference type="GO" id="GO:0006412">
    <property type="term" value="P:translation"/>
    <property type="evidence" value="ECO:0007669"/>
    <property type="project" value="InterPro"/>
</dbReference>
<dbReference type="Gene3D" id="3.10.430.100">
    <property type="entry name" value="Ribosomal protein L9, C-terminal domain"/>
    <property type="match status" value="1"/>
</dbReference>
<name>A0A5N5F1I1_9ROSA</name>
<dbReference type="GO" id="GO:0019843">
    <property type="term" value="F:rRNA binding"/>
    <property type="evidence" value="ECO:0007669"/>
    <property type="project" value="UniProtKB-KW"/>
</dbReference>
<dbReference type="PANTHER" id="PTHR21368">
    <property type="entry name" value="50S RIBOSOMAL PROTEIN L9"/>
    <property type="match status" value="1"/>
</dbReference>
<keyword evidence="3" id="KW-0694">RNA-binding</keyword>
<keyword evidence="2" id="KW-0699">rRNA-binding</keyword>
<dbReference type="InterPro" id="IPR036791">
    <property type="entry name" value="Ribosomal_bL9_C_sf"/>
</dbReference>
<evidence type="ECO:0000256" key="2">
    <source>
        <dbReference type="ARBA" id="ARBA00022730"/>
    </source>
</evidence>
<evidence type="ECO:0000313" key="11">
    <source>
        <dbReference type="EMBL" id="KAB2596827.1"/>
    </source>
</evidence>
<keyword evidence="5" id="KW-0687">Ribonucleoprotein</keyword>
<evidence type="ECO:0000256" key="4">
    <source>
        <dbReference type="ARBA" id="ARBA00022980"/>
    </source>
</evidence>
<accession>A0A5N5F1I1</accession>
<dbReference type="OrthoDB" id="5555409at2759"/>
<evidence type="ECO:0000256" key="8">
    <source>
        <dbReference type="ARBA" id="ARBA00035427"/>
    </source>
</evidence>
<dbReference type="SUPFAM" id="SSF55653">
    <property type="entry name" value="Ribosomal protein L9 C-domain"/>
    <property type="match status" value="1"/>
</dbReference>
<evidence type="ECO:0000256" key="6">
    <source>
        <dbReference type="ARBA" id="ARBA00031047"/>
    </source>
</evidence>
<dbReference type="GO" id="GO:0003735">
    <property type="term" value="F:structural constituent of ribosome"/>
    <property type="evidence" value="ECO:0007669"/>
    <property type="project" value="InterPro"/>
</dbReference>
<evidence type="ECO:0000259" key="10">
    <source>
        <dbReference type="Pfam" id="PF03948"/>
    </source>
</evidence>
<evidence type="ECO:0000313" key="12">
    <source>
        <dbReference type="Proteomes" id="UP000327157"/>
    </source>
</evidence>
<dbReference type="SUPFAM" id="SSF55658">
    <property type="entry name" value="L9 N-domain-like"/>
    <property type="match status" value="1"/>
</dbReference>
<dbReference type="GO" id="GO:1990904">
    <property type="term" value="C:ribonucleoprotein complex"/>
    <property type="evidence" value="ECO:0007669"/>
    <property type="project" value="UniProtKB-KW"/>
</dbReference>
<evidence type="ECO:0000256" key="5">
    <source>
        <dbReference type="ARBA" id="ARBA00023274"/>
    </source>
</evidence>
<dbReference type="InterPro" id="IPR036935">
    <property type="entry name" value="Ribosomal_bL9_N_sf"/>
</dbReference>
<keyword evidence="12" id="KW-1185">Reference proteome</keyword>
<dbReference type="Gene3D" id="3.40.5.10">
    <property type="entry name" value="Ribosomal protein L9, N-terminal domain"/>
    <property type="match status" value="1"/>
</dbReference>
<protein>
    <recommendedName>
        <fullName evidence="7">Large ribosomal subunit protein bL9c</fullName>
    </recommendedName>
    <alternativeName>
        <fullName evidence="8">50S ribosomal protein L9, chloroplastic</fullName>
    </alternativeName>
    <alternativeName>
        <fullName evidence="6">CL9</fullName>
    </alternativeName>
</protein>
<organism evidence="11 12">
    <name type="scientific">Pyrus ussuriensis x Pyrus communis</name>
    <dbReference type="NCBI Taxonomy" id="2448454"/>
    <lineage>
        <taxon>Eukaryota</taxon>
        <taxon>Viridiplantae</taxon>
        <taxon>Streptophyta</taxon>
        <taxon>Embryophyta</taxon>
        <taxon>Tracheophyta</taxon>
        <taxon>Spermatophyta</taxon>
        <taxon>Magnoliopsida</taxon>
        <taxon>eudicotyledons</taxon>
        <taxon>Gunneridae</taxon>
        <taxon>Pentapetalae</taxon>
        <taxon>rosids</taxon>
        <taxon>fabids</taxon>
        <taxon>Rosales</taxon>
        <taxon>Rosaceae</taxon>
        <taxon>Amygdaloideae</taxon>
        <taxon>Maleae</taxon>
        <taxon>Pyrus</taxon>
    </lineage>
</organism>
<proteinExistence type="inferred from homology"/>
<dbReference type="EMBL" id="SMOL01000781">
    <property type="protein sequence ID" value="KAB2596827.1"/>
    <property type="molecule type" value="Genomic_DNA"/>
</dbReference>
<feature type="domain" description="Large ribosomal subunit protein bL9 C-terminal" evidence="10">
    <location>
        <begin position="163"/>
        <end position="208"/>
    </location>
</feature>
<keyword evidence="4 11" id="KW-0689">Ribosomal protein</keyword>
<comment type="caution">
    <text evidence="11">The sequence shown here is derived from an EMBL/GenBank/DDBJ whole genome shotgun (WGS) entry which is preliminary data.</text>
</comment>
<sequence length="225" mass="25333">MAYLRNGRNVLRQIVKDTNIHSSGGSDRMMNPLIYASQGVRFRHLEVILTTSVDKLGKAGETVKVAPGYFRNHLMPKLLAVPNIDKYAYLIKEHRKNSLLEVEEEVEEVKVVAAVSEEAKQKAYQKAAKILDNARLVLRRPIDLKKFRARATKEDPIELKSPVTTEDIVAEVARQLSVQILPENVHLPSPLLTVGEYEVTLRLPKSISLPPGKVQWTLKVKIRAA</sequence>
<dbReference type="Pfam" id="PF03948">
    <property type="entry name" value="Ribosomal_L9_C"/>
    <property type="match status" value="1"/>
</dbReference>
<dbReference type="Proteomes" id="UP000327157">
    <property type="component" value="Chromosome 7"/>
</dbReference>
<evidence type="ECO:0000256" key="3">
    <source>
        <dbReference type="ARBA" id="ARBA00022884"/>
    </source>
</evidence>
<dbReference type="AlphaFoldDB" id="A0A5N5F1I1"/>
<reference evidence="11 12" key="1">
    <citation type="submission" date="2019-09" db="EMBL/GenBank/DDBJ databases">
        <authorList>
            <person name="Ou C."/>
        </authorList>
    </citation>
    <scope>NUCLEOTIDE SEQUENCE [LARGE SCALE GENOMIC DNA]</scope>
    <source>
        <strain evidence="11">S2</strain>
        <tissue evidence="11">Leaf</tissue>
    </source>
</reference>
<comment type="similarity">
    <text evidence="1">Belongs to the bacterial ribosomal protein bL9 family.</text>
</comment>
<evidence type="ECO:0000259" key="9">
    <source>
        <dbReference type="Pfam" id="PF01281"/>
    </source>
</evidence>
<dbReference type="FunFam" id="3.40.5.10:FF:000007">
    <property type="entry name" value="50S ribosomal protein L9"/>
    <property type="match status" value="1"/>
</dbReference>
<dbReference type="InterPro" id="IPR020070">
    <property type="entry name" value="Ribosomal_bL9_N"/>
</dbReference>
<dbReference type="GO" id="GO:0005840">
    <property type="term" value="C:ribosome"/>
    <property type="evidence" value="ECO:0007669"/>
    <property type="project" value="UniProtKB-KW"/>
</dbReference>
<evidence type="ECO:0000256" key="1">
    <source>
        <dbReference type="ARBA" id="ARBA00010605"/>
    </source>
</evidence>
<evidence type="ECO:0000256" key="7">
    <source>
        <dbReference type="ARBA" id="ARBA00035193"/>
    </source>
</evidence>
<dbReference type="InterPro" id="IPR000244">
    <property type="entry name" value="Ribosomal_bL9"/>
</dbReference>
<reference evidence="11 12" key="3">
    <citation type="submission" date="2019-11" db="EMBL/GenBank/DDBJ databases">
        <title>A de novo genome assembly of a pear dwarfing rootstock.</title>
        <authorList>
            <person name="Wang F."/>
            <person name="Wang J."/>
            <person name="Li S."/>
            <person name="Zhang Y."/>
            <person name="Fang M."/>
            <person name="Ma L."/>
            <person name="Zhao Y."/>
            <person name="Jiang S."/>
        </authorList>
    </citation>
    <scope>NUCLEOTIDE SEQUENCE [LARGE SCALE GENOMIC DNA]</scope>
    <source>
        <strain evidence="11">S2</strain>
        <tissue evidence="11">Leaf</tissue>
    </source>
</reference>
<dbReference type="InterPro" id="IPR009027">
    <property type="entry name" value="Ribosomal_bL9/RNase_H1_N"/>
</dbReference>